<sequence>MAENTAAGADEGAGGSPVAGDPEPPDGSDDPAMATARARLYGLLAATFDGEAETTAAALERGTFAAVADAFPVDIETTGLCGDSHDADSLAIGYDNLFVVPGSHYVPPFASAHATEPSEEFESDSRYHTAGEAGELLGDPAAEMARLYAAAGFSPERGDDIPDHVAACFEFVRALCEREASLLEEGGSEAKLDAVRELQARTLSRLGWIDRFEEAVASRDTVEGVFAAIARLARTFTAWDAGEVVGTDPQASETTPS</sequence>
<dbReference type="InterPro" id="IPR020945">
    <property type="entry name" value="DMSO/NO3_reduct_chaperone"/>
</dbReference>
<dbReference type="InterPro" id="IPR050289">
    <property type="entry name" value="TorD/DmsD_chaperones"/>
</dbReference>
<dbReference type="Proteomes" id="UP000236740">
    <property type="component" value="Unassembled WGS sequence"/>
</dbReference>
<feature type="region of interest" description="Disordered" evidence="2">
    <location>
        <begin position="1"/>
        <end position="32"/>
    </location>
</feature>
<dbReference type="SUPFAM" id="SSF89155">
    <property type="entry name" value="TorD-like"/>
    <property type="match status" value="1"/>
</dbReference>
<evidence type="ECO:0000256" key="2">
    <source>
        <dbReference type="SAM" id="MobiDB-lite"/>
    </source>
</evidence>
<proteinExistence type="predicted"/>
<dbReference type="InterPro" id="IPR036411">
    <property type="entry name" value="TorD-like_sf"/>
</dbReference>
<evidence type="ECO:0000313" key="4">
    <source>
        <dbReference type="Proteomes" id="UP000236740"/>
    </source>
</evidence>
<organism evidence="3 4">
    <name type="scientific">Halobellus limi</name>
    <dbReference type="NCBI Taxonomy" id="699433"/>
    <lineage>
        <taxon>Archaea</taxon>
        <taxon>Methanobacteriati</taxon>
        <taxon>Methanobacteriota</taxon>
        <taxon>Stenosarchaea group</taxon>
        <taxon>Halobacteria</taxon>
        <taxon>Halobacteriales</taxon>
        <taxon>Haloferacaceae</taxon>
        <taxon>Halobellus</taxon>
    </lineage>
</organism>
<accession>A0A1H6BGE5</accession>
<dbReference type="Pfam" id="PF02613">
    <property type="entry name" value="Nitrate_red_del"/>
    <property type="match status" value="1"/>
</dbReference>
<dbReference type="EMBL" id="FNVN01000004">
    <property type="protein sequence ID" value="SEG59841.1"/>
    <property type="molecule type" value="Genomic_DNA"/>
</dbReference>
<name>A0A1H6BGE5_9EURY</name>
<keyword evidence="1" id="KW-0143">Chaperone</keyword>
<protein>
    <submittedName>
        <fullName evidence="3">Chaperone TorD involved in molybdoenzyme TorA maturation</fullName>
    </submittedName>
</protein>
<gene>
    <name evidence="3" type="ORF">SAMN04488133_2835</name>
</gene>
<evidence type="ECO:0000256" key="1">
    <source>
        <dbReference type="ARBA" id="ARBA00023186"/>
    </source>
</evidence>
<reference evidence="3 4" key="1">
    <citation type="submission" date="2016-10" db="EMBL/GenBank/DDBJ databases">
        <authorList>
            <person name="de Groot N.N."/>
        </authorList>
    </citation>
    <scope>NUCLEOTIDE SEQUENCE [LARGE SCALE GENOMIC DNA]</scope>
    <source>
        <strain evidence="3 4">CGMCC 1.10331</strain>
    </source>
</reference>
<dbReference type="PANTHER" id="PTHR34227:SF1">
    <property type="entry name" value="DIMETHYL SULFOXIDE REDUCTASE CHAPERONE-RELATED"/>
    <property type="match status" value="1"/>
</dbReference>
<keyword evidence="4" id="KW-1185">Reference proteome</keyword>
<dbReference type="Gene3D" id="1.10.3480.10">
    <property type="entry name" value="TorD-like"/>
    <property type="match status" value="1"/>
</dbReference>
<dbReference type="PANTHER" id="PTHR34227">
    <property type="entry name" value="CHAPERONE PROTEIN YCDY"/>
    <property type="match status" value="1"/>
</dbReference>
<dbReference type="AlphaFoldDB" id="A0A1H6BGE5"/>
<evidence type="ECO:0000313" key="3">
    <source>
        <dbReference type="EMBL" id="SEG59841.1"/>
    </source>
</evidence>